<evidence type="ECO:0000256" key="1">
    <source>
        <dbReference type="SAM" id="Phobius"/>
    </source>
</evidence>
<comment type="caution">
    <text evidence="2">The sequence shown here is derived from an EMBL/GenBank/DDBJ whole genome shotgun (WGS) entry which is preliminary data.</text>
</comment>
<protein>
    <submittedName>
        <fullName evidence="2">Uncharacterized protein</fullName>
    </submittedName>
</protein>
<gene>
    <name evidence="2" type="ORF">GGE60_002194</name>
</gene>
<feature type="transmembrane region" description="Helical" evidence="1">
    <location>
        <begin position="29"/>
        <end position="54"/>
    </location>
</feature>
<sequence>MNRNISFSGDCSMGGSVDWKIRHPVVRAAVLAASCWFLFCLLFLFVEALCSALTGYRFLPSTEWVSATDRLGTVAGGITALLLCSLVLFGVIQKLQDGTLEGKLKPALYVLFSPIMGYFGGRLVAIIAWPIILALVAGHHEELAYTVGRADNHYEKHCYSPLELQGLIVGFDRVCGVSDEFRQGLKTGTHIIVAGHGTRYGLFATELRLDN</sequence>
<name>A0A7W7ELC5_9HYPH</name>
<dbReference type="EMBL" id="JACIIG010000004">
    <property type="protein sequence ID" value="MBB4568083.1"/>
    <property type="molecule type" value="Genomic_DNA"/>
</dbReference>
<proteinExistence type="predicted"/>
<keyword evidence="1" id="KW-0472">Membrane</keyword>
<dbReference type="OrthoDB" id="8402446at2"/>
<dbReference type="AlphaFoldDB" id="A0A7W7ELC5"/>
<dbReference type="RefSeq" id="WP_154668565.1">
    <property type="nucleotide sequence ID" value="NZ_JACIIG010000004.1"/>
</dbReference>
<keyword evidence="1" id="KW-1133">Transmembrane helix</keyword>
<evidence type="ECO:0000313" key="3">
    <source>
        <dbReference type="Proteomes" id="UP000543836"/>
    </source>
</evidence>
<feature type="transmembrane region" description="Helical" evidence="1">
    <location>
        <begin position="107"/>
        <end position="132"/>
    </location>
</feature>
<organism evidence="2 3">
    <name type="scientific">Rhizobium leucaenae</name>
    <dbReference type="NCBI Taxonomy" id="29450"/>
    <lineage>
        <taxon>Bacteria</taxon>
        <taxon>Pseudomonadati</taxon>
        <taxon>Pseudomonadota</taxon>
        <taxon>Alphaproteobacteria</taxon>
        <taxon>Hyphomicrobiales</taxon>
        <taxon>Rhizobiaceae</taxon>
        <taxon>Rhizobium/Agrobacterium group</taxon>
        <taxon>Rhizobium</taxon>
    </lineage>
</organism>
<feature type="transmembrane region" description="Helical" evidence="1">
    <location>
        <begin position="74"/>
        <end position="95"/>
    </location>
</feature>
<keyword evidence="1" id="KW-0812">Transmembrane</keyword>
<reference evidence="2 3" key="1">
    <citation type="submission" date="2020-08" db="EMBL/GenBank/DDBJ databases">
        <title>Genomic Encyclopedia of Type Strains, Phase IV (KMG-V): Genome sequencing to study the core and pangenomes of soil and plant-associated prokaryotes.</title>
        <authorList>
            <person name="Whitman W."/>
        </authorList>
    </citation>
    <scope>NUCLEOTIDE SEQUENCE [LARGE SCALE GENOMIC DNA]</scope>
    <source>
        <strain evidence="2 3">SEMIA 492</strain>
    </source>
</reference>
<dbReference type="Proteomes" id="UP000543836">
    <property type="component" value="Unassembled WGS sequence"/>
</dbReference>
<accession>A0A7W7ELC5</accession>
<evidence type="ECO:0000313" key="2">
    <source>
        <dbReference type="EMBL" id="MBB4568083.1"/>
    </source>
</evidence>
<keyword evidence="3" id="KW-1185">Reference proteome</keyword>